<sequence length="143" mass="15539">MSSDQQEDGFEFIRNMWGNMGFGLPGMVTPTMDVDELERRIKDLQAVEGWLKINLGTLQMTIQGLEVQRSTIAAMQAMSKAHADNEGNNPFANPALWAWPFNNGAQPASTDTPSAEPPAADVSEAPTPKSKPKAASKQSPRKP</sequence>
<evidence type="ECO:0000256" key="1">
    <source>
        <dbReference type="SAM" id="MobiDB-lite"/>
    </source>
</evidence>
<dbReference type="NCBIfam" id="NF043076">
    <property type="entry name" value="PHA_gran_PhaM"/>
    <property type="match status" value="1"/>
</dbReference>
<proteinExistence type="predicted"/>
<accession>A0ABV2TP12</accession>
<dbReference type="Proteomes" id="UP001549691">
    <property type="component" value="Unassembled WGS sequence"/>
</dbReference>
<dbReference type="InterPro" id="IPR050026">
    <property type="entry name" value="PHA_gran_PhaM_N"/>
</dbReference>
<gene>
    <name evidence="2" type="ORF">ABXR19_13755</name>
</gene>
<name>A0ABV2TP12_9RHOO</name>
<dbReference type="RefSeq" id="WP_354601718.1">
    <property type="nucleotide sequence ID" value="NZ_JBEWZI010000015.1"/>
</dbReference>
<feature type="compositionally biased region" description="Basic residues" evidence="1">
    <location>
        <begin position="130"/>
        <end position="143"/>
    </location>
</feature>
<feature type="compositionally biased region" description="Polar residues" evidence="1">
    <location>
        <begin position="103"/>
        <end position="113"/>
    </location>
</feature>
<protein>
    <submittedName>
        <fullName evidence="2">PhaM family polyhydroxyalkanoate granule multifunctional regulatory protein</fullName>
    </submittedName>
</protein>
<evidence type="ECO:0000313" key="3">
    <source>
        <dbReference type="Proteomes" id="UP001549691"/>
    </source>
</evidence>
<reference evidence="2 3" key="1">
    <citation type="submission" date="2024-07" db="EMBL/GenBank/DDBJ databases">
        <title>Uliginosibacterium flavum JJ3220;KACC:17644.</title>
        <authorList>
            <person name="Kim M.K."/>
        </authorList>
    </citation>
    <scope>NUCLEOTIDE SEQUENCE [LARGE SCALE GENOMIC DNA]</scope>
    <source>
        <strain evidence="2 3">KACC:17644</strain>
    </source>
</reference>
<evidence type="ECO:0000313" key="2">
    <source>
        <dbReference type="EMBL" id="MET7015255.1"/>
    </source>
</evidence>
<organism evidence="2 3">
    <name type="scientific">Uliginosibacterium flavum</name>
    <dbReference type="NCBI Taxonomy" id="1396831"/>
    <lineage>
        <taxon>Bacteria</taxon>
        <taxon>Pseudomonadati</taxon>
        <taxon>Pseudomonadota</taxon>
        <taxon>Betaproteobacteria</taxon>
        <taxon>Rhodocyclales</taxon>
        <taxon>Zoogloeaceae</taxon>
        <taxon>Uliginosibacterium</taxon>
    </lineage>
</organism>
<dbReference type="EMBL" id="JBEWZI010000015">
    <property type="protein sequence ID" value="MET7015255.1"/>
    <property type="molecule type" value="Genomic_DNA"/>
</dbReference>
<comment type="caution">
    <text evidence="2">The sequence shown here is derived from an EMBL/GenBank/DDBJ whole genome shotgun (WGS) entry which is preliminary data.</text>
</comment>
<keyword evidence="3" id="KW-1185">Reference proteome</keyword>
<feature type="region of interest" description="Disordered" evidence="1">
    <location>
        <begin position="82"/>
        <end position="143"/>
    </location>
</feature>